<dbReference type="Gramene" id="PRQ20106">
    <property type="protein sequence ID" value="PRQ20106"/>
    <property type="gene ID" value="RchiOBHm_Chr7g0224541"/>
</dbReference>
<dbReference type="PRINTS" id="PR00320">
    <property type="entry name" value="GPROTEINBRPT"/>
</dbReference>
<evidence type="ECO:0000313" key="10">
    <source>
        <dbReference type="Proteomes" id="UP000238479"/>
    </source>
</evidence>
<dbReference type="Gene3D" id="2.130.10.10">
    <property type="entry name" value="YVTN repeat-like/Quinoprotein amine dehydrogenase"/>
    <property type="match status" value="5"/>
</dbReference>
<feature type="repeat" description="WD" evidence="6">
    <location>
        <begin position="146"/>
        <end position="187"/>
    </location>
</feature>
<feature type="repeat" description="WD" evidence="6">
    <location>
        <begin position="104"/>
        <end position="145"/>
    </location>
</feature>
<evidence type="ECO:0000256" key="3">
    <source>
        <dbReference type="ARBA" id="ARBA00022737"/>
    </source>
</evidence>
<comment type="subcellular location">
    <subcellularLocation>
        <location evidence="1">Nucleus</location>
        <location evidence="1">Nucleolus</location>
    </subcellularLocation>
</comment>
<evidence type="ECO:0000256" key="7">
    <source>
        <dbReference type="SAM" id="MobiDB-lite"/>
    </source>
</evidence>
<sequence length="937" mass="104007">MVKSYLRYEQGAAFGVIVSGNSNIAYDSSGKHIFAPGLEKVGVWNVRQGICIKTLTPCADGYSPPVTSIAVSPSSSSSSLIATGYGDGSIRIWDSQSKICETTFYGHTGAVSVLRYNKIGDRLVSGGQDKDIILWDVERGEGIYRLRGHGNQVTDLVFLDCCKKLVSSSKDKFLKVWDLETPHCMQTISDHHSEIWSIDIDPEQRYLVSGSADLELRVYTIKHDLKACQSTSNGTEIADSGDPSPPNKWQVLKLFGEYQRKSKNRVATVRFNKSGNLLACQEAGKVVHIFNVLDEAESTRKANRRIRRIKKKKSAQGEAEVMKDDGAGEEGKGHEVMVSDVFQLFQTIRPGKKICSISFCPNPPKTSLATIALSLSDNLCVFYSLESEATKQTRAIDLHGHRSSVTSVALSSDNTVLMSTSHNAAKIWNPTNGYCLGTIDTGFTMCAFILPSCNNKFALVGTKGGTMEIIDVGSATVTEVVEAHGGSVQSIARIPNENGFVTGSSDGYVKFWEYGVKEDSKHLLVSNVRMKEMDTDVRVVSISPDAKYLLVALDTIVKVFYMDSLKLFVTLYGHKLPVLCLDVSSDGELIVTGSQDKNVKIWGLDFGDCHKSMFDHQSSVQQVQFVPNTHYFVSVGDDKQVNYWDADKFELLLTMKGHHEGVCCLAISNRGDFFVTGSHDRSIRRWDRTDEPFFLEEEREKRELEKMYESDFKDEYENNFALKEKIPAEGAVAFAGKKTKETISLTDSIVAKLEIAWEESKRRANYEAEKVSGNLVAEFQPNPFMLGLSPPDYFLHELLKVKTSDLESMLLGIPFSDALKILSFCKDVGLRPDEVEFITRVVTLLLQINCNQLISTPAVKPILTGLKEVLYPNLKAKKDIIGYNHAAMTHIKQLHDSRSNAPLPDAISKRGVGASWYGKTEEGKCKKVRTCEPTPYL</sequence>
<dbReference type="Proteomes" id="UP000238479">
    <property type="component" value="Chromosome 7"/>
</dbReference>
<dbReference type="PROSITE" id="PS50082">
    <property type="entry name" value="WD_REPEATS_2"/>
    <property type="match status" value="9"/>
</dbReference>
<dbReference type="SUPFAM" id="SSF50978">
    <property type="entry name" value="WD40 repeat-like"/>
    <property type="match status" value="1"/>
</dbReference>
<dbReference type="InterPro" id="IPR020472">
    <property type="entry name" value="WD40_PAC1"/>
</dbReference>
<dbReference type="Pfam" id="PF04003">
    <property type="entry name" value="Utp12"/>
    <property type="match status" value="1"/>
</dbReference>
<dbReference type="InterPro" id="IPR001680">
    <property type="entry name" value="WD40_rpt"/>
</dbReference>
<dbReference type="PANTHER" id="PTHR19853">
    <property type="entry name" value="WD REPEAT CONTAINING PROTEIN 3 WDR3"/>
    <property type="match status" value="1"/>
</dbReference>
<evidence type="ECO:0000256" key="4">
    <source>
        <dbReference type="ARBA" id="ARBA00023242"/>
    </source>
</evidence>
<feature type="domain" description="Small-subunit processome Utp12" evidence="8">
    <location>
        <begin position="793"/>
        <end position="893"/>
    </location>
</feature>
<reference evidence="9 10" key="1">
    <citation type="journal article" date="2018" name="Nat. Genet.">
        <title>The Rosa genome provides new insights in the design of modern roses.</title>
        <authorList>
            <person name="Bendahmane M."/>
        </authorList>
    </citation>
    <scope>NUCLEOTIDE SEQUENCE [LARGE SCALE GENOMIC DNA]</scope>
    <source>
        <strain evidence="10">cv. Old Blush</strain>
    </source>
</reference>
<feature type="repeat" description="WD" evidence="6">
    <location>
        <begin position="59"/>
        <end position="103"/>
    </location>
</feature>
<comment type="similarity">
    <text evidence="5">Belongs to the WD repeat WDR3/UTP12 family.</text>
</comment>
<dbReference type="InterPro" id="IPR015943">
    <property type="entry name" value="WD40/YVTN_repeat-like_dom_sf"/>
</dbReference>
<feature type="repeat" description="WD" evidence="6">
    <location>
        <begin position="398"/>
        <end position="438"/>
    </location>
</feature>
<dbReference type="CDD" id="cd00200">
    <property type="entry name" value="WD40"/>
    <property type="match status" value="2"/>
</dbReference>
<dbReference type="PROSITE" id="PS00678">
    <property type="entry name" value="WD_REPEATS_1"/>
    <property type="match status" value="2"/>
</dbReference>
<dbReference type="FunFam" id="2.130.10.10:FF:000157">
    <property type="entry name" value="WD repeat domain 3"/>
    <property type="match status" value="1"/>
</dbReference>
<comment type="caution">
    <text evidence="9">The sequence shown here is derived from an EMBL/GenBank/DDBJ whole genome shotgun (WGS) entry which is preliminary data.</text>
</comment>
<dbReference type="EMBL" id="PDCK01000045">
    <property type="protein sequence ID" value="PRQ20106.1"/>
    <property type="molecule type" value="Genomic_DNA"/>
</dbReference>
<dbReference type="GO" id="GO:0032040">
    <property type="term" value="C:small-subunit processome"/>
    <property type="evidence" value="ECO:0007669"/>
    <property type="project" value="TreeGrafter"/>
</dbReference>
<dbReference type="FunFam" id="2.130.10.10:FF:000178">
    <property type="entry name" value="WD repeat domain 3"/>
    <property type="match status" value="1"/>
</dbReference>
<feature type="repeat" description="WD" evidence="6">
    <location>
        <begin position="655"/>
        <end position="687"/>
    </location>
</feature>
<dbReference type="PANTHER" id="PTHR19853:SF0">
    <property type="entry name" value="WD REPEAT-CONTAINING PROTEIN 3"/>
    <property type="match status" value="1"/>
</dbReference>
<protein>
    <submittedName>
        <fullName evidence="9">Putative transcription factor WD40-like family</fullName>
    </submittedName>
</protein>
<dbReference type="InterPro" id="IPR011047">
    <property type="entry name" value="Quinoprotein_ADH-like_sf"/>
</dbReference>
<keyword evidence="10" id="KW-1185">Reference proteome</keyword>
<dbReference type="OrthoDB" id="407922at2759"/>
<dbReference type="Pfam" id="PF25173">
    <property type="entry name" value="Beta-prop_WDR3_1st"/>
    <property type="match status" value="1"/>
</dbReference>
<gene>
    <name evidence="9" type="ORF">RchiOBHm_Chr7g0224541</name>
</gene>
<dbReference type="Pfam" id="PF25172">
    <property type="entry name" value="Beta-prop_WDR3_2nd"/>
    <property type="match status" value="1"/>
</dbReference>
<dbReference type="GO" id="GO:0030490">
    <property type="term" value="P:maturation of SSU-rRNA"/>
    <property type="evidence" value="ECO:0007669"/>
    <property type="project" value="TreeGrafter"/>
</dbReference>
<keyword evidence="3" id="KW-0677">Repeat</keyword>
<keyword evidence="4" id="KW-0539">Nucleus</keyword>
<evidence type="ECO:0000313" key="9">
    <source>
        <dbReference type="EMBL" id="PRQ20106.1"/>
    </source>
</evidence>
<evidence type="ECO:0000256" key="6">
    <source>
        <dbReference type="PROSITE-ProRule" id="PRU00221"/>
    </source>
</evidence>
<evidence type="ECO:0000256" key="1">
    <source>
        <dbReference type="ARBA" id="ARBA00004604"/>
    </source>
</evidence>
<feature type="repeat" description="WD" evidence="6">
    <location>
        <begin position="613"/>
        <end position="654"/>
    </location>
</feature>
<dbReference type="InterPro" id="IPR007148">
    <property type="entry name" value="SSU_processome_Utp12"/>
</dbReference>
<feature type="compositionally biased region" description="Basic and acidic residues" evidence="7">
    <location>
        <begin position="320"/>
        <end position="332"/>
    </location>
</feature>
<dbReference type="AlphaFoldDB" id="A0A2P6PDV1"/>
<feature type="repeat" description="WD" evidence="6">
    <location>
        <begin position="188"/>
        <end position="222"/>
    </location>
</feature>
<dbReference type="SUPFAM" id="SSF50998">
    <property type="entry name" value="Quinoprotein alcohol dehydrogenase-like"/>
    <property type="match status" value="1"/>
</dbReference>
<feature type="repeat" description="WD" evidence="6">
    <location>
        <begin position="571"/>
        <end position="612"/>
    </location>
</feature>
<proteinExistence type="inferred from homology"/>
<name>A0A2P6PDV1_ROSCH</name>
<dbReference type="STRING" id="74649.A0A2P6PDV1"/>
<dbReference type="InterPro" id="IPR019775">
    <property type="entry name" value="WD40_repeat_CS"/>
</dbReference>
<evidence type="ECO:0000256" key="2">
    <source>
        <dbReference type="ARBA" id="ARBA00022574"/>
    </source>
</evidence>
<evidence type="ECO:0000256" key="5">
    <source>
        <dbReference type="ARBA" id="ARBA00038229"/>
    </source>
</evidence>
<keyword evidence="2 6" id="KW-0853">WD repeat</keyword>
<feature type="region of interest" description="Disordered" evidence="7">
    <location>
        <begin position="309"/>
        <end position="332"/>
    </location>
</feature>
<dbReference type="SMART" id="SM00320">
    <property type="entry name" value="WD40"/>
    <property type="match status" value="11"/>
</dbReference>
<accession>A0A2P6PDV1</accession>
<organism evidence="9 10">
    <name type="scientific">Rosa chinensis</name>
    <name type="common">China rose</name>
    <dbReference type="NCBI Taxonomy" id="74649"/>
    <lineage>
        <taxon>Eukaryota</taxon>
        <taxon>Viridiplantae</taxon>
        <taxon>Streptophyta</taxon>
        <taxon>Embryophyta</taxon>
        <taxon>Tracheophyta</taxon>
        <taxon>Spermatophyta</taxon>
        <taxon>Magnoliopsida</taxon>
        <taxon>eudicotyledons</taxon>
        <taxon>Gunneridae</taxon>
        <taxon>Pentapetalae</taxon>
        <taxon>rosids</taxon>
        <taxon>fabids</taxon>
        <taxon>Rosales</taxon>
        <taxon>Rosaceae</taxon>
        <taxon>Rosoideae</taxon>
        <taxon>Rosoideae incertae sedis</taxon>
        <taxon>Rosa</taxon>
    </lineage>
</organism>
<dbReference type="GO" id="GO:0034388">
    <property type="term" value="C:Pwp2p-containing subcomplex of 90S preribosome"/>
    <property type="evidence" value="ECO:0007669"/>
    <property type="project" value="TreeGrafter"/>
</dbReference>
<feature type="repeat" description="WD" evidence="6">
    <location>
        <begin position="481"/>
        <end position="513"/>
    </location>
</feature>
<dbReference type="PROSITE" id="PS50294">
    <property type="entry name" value="WD_REPEATS_REGION"/>
    <property type="match status" value="8"/>
</dbReference>
<dbReference type="InterPro" id="IPR036322">
    <property type="entry name" value="WD40_repeat_dom_sf"/>
</dbReference>
<evidence type="ECO:0000259" key="8">
    <source>
        <dbReference type="Pfam" id="PF04003"/>
    </source>
</evidence>
<dbReference type="InterPro" id="IPR051570">
    <property type="entry name" value="TBC1_cilium_biogenesis"/>
</dbReference>
<dbReference type="GO" id="GO:0030515">
    <property type="term" value="F:snoRNA binding"/>
    <property type="evidence" value="ECO:0007669"/>
    <property type="project" value="TreeGrafter"/>
</dbReference>